<reference evidence="1 2" key="3">
    <citation type="journal article" date="2022" name="Microbiol. Spectr.">
        <title>Folding features and dynamics of 3D genome architecture in plant fungal pathogens.</title>
        <authorList>
            <person name="Xia C."/>
        </authorList>
    </citation>
    <scope>NUCLEOTIDE SEQUENCE [LARGE SCALE GENOMIC DNA]</scope>
    <source>
        <strain evidence="1 2">93-210</strain>
    </source>
</reference>
<accession>A0ACC0EQF5</accession>
<comment type="caution">
    <text evidence="1">The sequence shown here is derived from an EMBL/GenBank/DDBJ whole genome shotgun (WGS) entry which is preliminary data.</text>
</comment>
<evidence type="ECO:0000313" key="1">
    <source>
        <dbReference type="EMBL" id="KAI7958703.1"/>
    </source>
</evidence>
<reference evidence="2" key="2">
    <citation type="journal article" date="2018" name="Mol. Plant Microbe Interact.">
        <title>Genome sequence resources for the wheat stripe rust pathogen (Puccinia striiformis f. sp. tritici) and the barley stripe rust pathogen (Puccinia striiformis f. sp. hordei).</title>
        <authorList>
            <person name="Xia C."/>
            <person name="Wang M."/>
            <person name="Yin C."/>
            <person name="Cornejo O.E."/>
            <person name="Hulbert S.H."/>
            <person name="Chen X."/>
        </authorList>
    </citation>
    <scope>NUCLEOTIDE SEQUENCE [LARGE SCALE GENOMIC DNA]</scope>
    <source>
        <strain evidence="2">93-210</strain>
    </source>
</reference>
<keyword evidence="2" id="KW-1185">Reference proteome</keyword>
<dbReference type="EMBL" id="CM045867">
    <property type="protein sequence ID" value="KAI7958703.1"/>
    <property type="molecule type" value="Genomic_DNA"/>
</dbReference>
<dbReference type="Proteomes" id="UP001060170">
    <property type="component" value="Chromosome 3"/>
</dbReference>
<reference evidence="2" key="1">
    <citation type="journal article" date="2018" name="BMC Genomics">
        <title>Genomic insights into host adaptation between the wheat stripe rust pathogen (Puccinia striiformis f. sp. tritici) and the barley stripe rust pathogen (Puccinia striiformis f. sp. hordei).</title>
        <authorList>
            <person name="Xia C."/>
            <person name="Wang M."/>
            <person name="Yin C."/>
            <person name="Cornejo O.E."/>
            <person name="Hulbert S.H."/>
            <person name="Chen X."/>
        </authorList>
    </citation>
    <scope>NUCLEOTIDE SEQUENCE [LARGE SCALE GENOMIC DNA]</scope>
    <source>
        <strain evidence="2">93-210</strain>
    </source>
</reference>
<protein>
    <submittedName>
        <fullName evidence="1">Uncharacterized protein</fullName>
    </submittedName>
</protein>
<gene>
    <name evidence="1" type="ORF">MJO28_002494</name>
</gene>
<evidence type="ECO:0000313" key="2">
    <source>
        <dbReference type="Proteomes" id="UP001060170"/>
    </source>
</evidence>
<sequence length="801" mass="83529">MSVSHADADKATEASHCPFKQRVWPMTVADLRTMIYALAPKSILPTSMDRDDLRVIAVEKLKLDAEKHPTSSKRTQKSTSFYGAGGDTSLDTGVLPSKDPNSPRYRRSQAPATVPQQRAVSGPASFFQPGTSQVTPSPSHGNRTDSTPKRTIAASTQPASSPVAKNLGAIKRTAATPNSDLTSDPNDSSADEVSNSSTRASKKGKAIRHVSSDDSSEGKAIRKAAELLVSDSDDGGADEHVTAAATVSLTDTTRKPGLWEPGMPLIFTDTQSSPPFRLPPVTSKPGMPSSPPFRLPPVTSTFSPPFRPPPVTSEPRMPFLFADTQSTTHIPRQGRIILPKSTKKRVSSVLKPPPSTELPPIGKAICPAIPPNSIVESSTPDKTSPPAYTMFPPTSPGNPNLLGSNPLSNPCLGEKTLLGGDSSSDPCLCEKSQAESPGPFSDLTAPEVLVCSTAAADELIALLDQPPIVDLSHPTLTPQVPQVAPELPIDLIDLTSDLSQSLLDEPIDELIEWPLAQSLFRVSRAGSPNVSASPHKPDAPCGSTAEDATREAAAQPDFTAVQVSRAGSPDVSASPHKPDAPCGSTAEDASATTTTTTTTSQLAAAPSQTIDSAAREAAAQPDFTAVQVSHAGSPDVSASPHKPDAPCGSTAEDTSAITTTPQVAAPLSCAGSPNVSALPPKPDAPSGSAIEDASITAITETAQSDPTAKVAGHPSDSPVIESHLPALESDLPALESDSAVHVSDLHLIKSDPSVLELNAPNSVCVTDNNHDKPCVALTIVPKYRFQIHGRCLPNGKYNPLK</sequence>
<organism evidence="1 2">
    <name type="scientific">Puccinia striiformis f. sp. tritici</name>
    <dbReference type="NCBI Taxonomy" id="168172"/>
    <lineage>
        <taxon>Eukaryota</taxon>
        <taxon>Fungi</taxon>
        <taxon>Dikarya</taxon>
        <taxon>Basidiomycota</taxon>
        <taxon>Pucciniomycotina</taxon>
        <taxon>Pucciniomycetes</taxon>
        <taxon>Pucciniales</taxon>
        <taxon>Pucciniaceae</taxon>
        <taxon>Puccinia</taxon>
    </lineage>
</organism>
<name>A0ACC0EQF5_9BASI</name>
<proteinExistence type="predicted"/>